<protein>
    <submittedName>
        <fullName evidence="6">GTP-binding protein Era</fullName>
    </submittedName>
</protein>
<dbReference type="CDD" id="cd22534">
    <property type="entry name" value="KH-II_Era"/>
    <property type="match status" value="1"/>
</dbReference>
<dbReference type="InterPro" id="IPR027417">
    <property type="entry name" value="P-loop_NTPase"/>
</dbReference>
<feature type="region of interest" description="G2" evidence="4">
    <location>
        <begin position="58"/>
        <end position="62"/>
    </location>
</feature>
<proteinExistence type="inferred from homology"/>
<accession>A0A137PEE8</accession>
<evidence type="ECO:0000256" key="4">
    <source>
        <dbReference type="PROSITE-ProRule" id="PRU01050"/>
    </source>
</evidence>
<dbReference type="EMBL" id="KQ964438">
    <property type="protein sequence ID" value="KXN73345.1"/>
    <property type="molecule type" value="Genomic_DNA"/>
</dbReference>
<feature type="region of interest" description="G3" evidence="4">
    <location>
        <begin position="79"/>
        <end position="82"/>
    </location>
</feature>
<dbReference type="CDD" id="cd04163">
    <property type="entry name" value="Era"/>
    <property type="match status" value="1"/>
</dbReference>
<dbReference type="Proteomes" id="UP000070444">
    <property type="component" value="Unassembled WGS sequence"/>
</dbReference>
<dbReference type="Gene3D" id="3.40.50.300">
    <property type="entry name" value="P-loop containing nucleotide triphosphate hydrolases"/>
    <property type="match status" value="1"/>
</dbReference>
<dbReference type="PRINTS" id="PR00326">
    <property type="entry name" value="GTP1OBG"/>
</dbReference>
<organism evidence="6 7">
    <name type="scientific">Conidiobolus coronatus (strain ATCC 28846 / CBS 209.66 / NRRL 28638)</name>
    <name type="common">Delacroixia coronata</name>
    <dbReference type="NCBI Taxonomy" id="796925"/>
    <lineage>
        <taxon>Eukaryota</taxon>
        <taxon>Fungi</taxon>
        <taxon>Fungi incertae sedis</taxon>
        <taxon>Zoopagomycota</taxon>
        <taxon>Entomophthoromycotina</taxon>
        <taxon>Entomophthoromycetes</taxon>
        <taxon>Entomophthorales</taxon>
        <taxon>Ancylistaceae</taxon>
        <taxon>Conidiobolus</taxon>
    </lineage>
</organism>
<sequence length="310" mass="35636">MEPVSFEAKLPKVYKNFNQPLNPQLLKTVLIGPPNAGKSTILNNLVQNEVSIVSARPQTTRTRIPGIMTHDEKQVIFLDTPGVVTNQSKQKFNRELSTTPWTSVDEADHLLVVLDSTKLINNTSHAEDFMFERLKQFEKPATLVLNKVDMIEDKQIIDNLIQENLVKYDHFKHHLAISAFNGIQLESLKDHILTLTYPHDWKYPGHIKQDASDYDIVQDTIRKEIFDRLTGYLPYQVIQKNVGWHDEPNNGALIIDQELHLPSKSIAKILIGTNGKIINQITQEAMMSLRRKFKRKVKLYINVKVDKKKL</sequence>
<keyword evidence="3 4" id="KW-0342">GTP-binding</keyword>
<dbReference type="HAMAP" id="MF_00367">
    <property type="entry name" value="GTPase_Era"/>
    <property type="match status" value="1"/>
</dbReference>
<dbReference type="GO" id="GO:0019843">
    <property type="term" value="F:rRNA binding"/>
    <property type="evidence" value="ECO:0007669"/>
    <property type="project" value="TreeGrafter"/>
</dbReference>
<dbReference type="InterPro" id="IPR015946">
    <property type="entry name" value="KH_dom-like_a/b"/>
</dbReference>
<dbReference type="OMA" id="WAEVDVI"/>
<comment type="similarity">
    <text evidence="1 4">Belongs to the TRAFAC class TrmE-Era-EngA-EngB-Septin-like GTPase superfamily. Era GTPase family.</text>
</comment>
<dbReference type="Gene3D" id="3.30.300.20">
    <property type="match status" value="1"/>
</dbReference>
<dbReference type="InterPro" id="IPR006073">
    <property type="entry name" value="GTP-bd"/>
</dbReference>
<dbReference type="GO" id="GO:0005525">
    <property type="term" value="F:GTP binding"/>
    <property type="evidence" value="ECO:0007669"/>
    <property type="project" value="UniProtKB-UniRule"/>
</dbReference>
<reference evidence="6 7" key="1">
    <citation type="journal article" date="2015" name="Genome Biol. Evol.">
        <title>Phylogenomic analyses indicate that early fungi evolved digesting cell walls of algal ancestors of land plants.</title>
        <authorList>
            <person name="Chang Y."/>
            <person name="Wang S."/>
            <person name="Sekimoto S."/>
            <person name="Aerts A.L."/>
            <person name="Choi C."/>
            <person name="Clum A."/>
            <person name="LaButti K.M."/>
            <person name="Lindquist E.A."/>
            <person name="Yee Ngan C."/>
            <person name="Ohm R.A."/>
            <person name="Salamov A.A."/>
            <person name="Grigoriev I.V."/>
            <person name="Spatafora J.W."/>
            <person name="Berbee M.L."/>
        </authorList>
    </citation>
    <scope>NUCLEOTIDE SEQUENCE [LARGE SCALE GENOMIC DNA]</scope>
    <source>
        <strain evidence="6 7">NRRL 28638</strain>
    </source>
</reference>
<evidence type="ECO:0000313" key="7">
    <source>
        <dbReference type="Proteomes" id="UP000070444"/>
    </source>
</evidence>
<gene>
    <name evidence="6" type="ORF">CONCODRAFT_77396</name>
</gene>
<name>A0A137PEE8_CONC2</name>
<dbReference type="Pfam" id="PF01926">
    <property type="entry name" value="MMR_HSR1"/>
    <property type="match status" value="1"/>
</dbReference>
<feature type="region of interest" description="G1" evidence="4">
    <location>
        <begin position="32"/>
        <end position="39"/>
    </location>
</feature>
<keyword evidence="7" id="KW-1185">Reference proteome</keyword>
<dbReference type="GO" id="GO:0043024">
    <property type="term" value="F:ribosomal small subunit binding"/>
    <property type="evidence" value="ECO:0007669"/>
    <property type="project" value="TreeGrafter"/>
</dbReference>
<dbReference type="NCBIfam" id="TIGR00436">
    <property type="entry name" value="era"/>
    <property type="match status" value="1"/>
</dbReference>
<feature type="domain" description="Era-type G" evidence="5">
    <location>
        <begin position="24"/>
        <end position="198"/>
    </location>
</feature>
<dbReference type="InterPro" id="IPR005662">
    <property type="entry name" value="GTPase_Era-like"/>
</dbReference>
<evidence type="ECO:0000256" key="3">
    <source>
        <dbReference type="ARBA" id="ARBA00023134"/>
    </source>
</evidence>
<evidence type="ECO:0000259" key="5">
    <source>
        <dbReference type="PROSITE" id="PS51713"/>
    </source>
</evidence>
<dbReference type="NCBIfam" id="TIGR00231">
    <property type="entry name" value="small_GTP"/>
    <property type="match status" value="1"/>
</dbReference>
<dbReference type="STRING" id="796925.A0A137PEE8"/>
<dbReference type="PANTHER" id="PTHR42698">
    <property type="entry name" value="GTPASE ERA"/>
    <property type="match status" value="1"/>
</dbReference>
<dbReference type="InterPro" id="IPR030388">
    <property type="entry name" value="G_ERA_dom"/>
</dbReference>
<evidence type="ECO:0000256" key="2">
    <source>
        <dbReference type="ARBA" id="ARBA00022741"/>
    </source>
</evidence>
<dbReference type="AlphaFoldDB" id="A0A137PEE8"/>
<evidence type="ECO:0000256" key="1">
    <source>
        <dbReference type="ARBA" id="ARBA00007921"/>
    </source>
</evidence>
<feature type="region of interest" description="G4" evidence="4">
    <location>
        <begin position="146"/>
        <end position="149"/>
    </location>
</feature>
<evidence type="ECO:0000313" key="6">
    <source>
        <dbReference type="EMBL" id="KXN73345.1"/>
    </source>
</evidence>
<feature type="region of interest" description="G5" evidence="4">
    <location>
        <begin position="177"/>
        <end position="179"/>
    </location>
</feature>
<dbReference type="PANTHER" id="PTHR42698:SF1">
    <property type="entry name" value="GTPASE ERA, MITOCHONDRIAL"/>
    <property type="match status" value="1"/>
</dbReference>
<keyword evidence="2 4" id="KW-0547">Nucleotide-binding</keyword>
<dbReference type="SUPFAM" id="SSF52540">
    <property type="entry name" value="P-loop containing nucleoside triphosphate hydrolases"/>
    <property type="match status" value="1"/>
</dbReference>
<dbReference type="InterPro" id="IPR009019">
    <property type="entry name" value="KH_sf_prok-type"/>
</dbReference>
<dbReference type="PROSITE" id="PS51713">
    <property type="entry name" value="G_ERA"/>
    <property type="match status" value="1"/>
</dbReference>
<dbReference type="SUPFAM" id="SSF54814">
    <property type="entry name" value="Prokaryotic type KH domain (KH-domain type II)"/>
    <property type="match status" value="1"/>
</dbReference>
<dbReference type="GO" id="GO:0000028">
    <property type="term" value="P:ribosomal small subunit assembly"/>
    <property type="evidence" value="ECO:0007669"/>
    <property type="project" value="TreeGrafter"/>
</dbReference>
<dbReference type="InterPro" id="IPR005225">
    <property type="entry name" value="Small_GTP-bd"/>
</dbReference>
<dbReference type="OrthoDB" id="188276at2759"/>